<reference evidence="4 5" key="1">
    <citation type="submission" date="2021-06" db="EMBL/GenBank/DDBJ databases">
        <authorList>
            <person name="Criscuolo A."/>
        </authorList>
    </citation>
    <scope>NUCLEOTIDE SEQUENCE [LARGE SCALE GENOMIC DNA]</scope>
    <source>
        <strain evidence="5">CIP 111802</strain>
    </source>
</reference>
<gene>
    <name evidence="4" type="ORF">PAECIP111802_06774</name>
</gene>
<keyword evidence="1" id="KW-0175">Coiled coil</keyword>
<accession>A0ABM8VTD5</accession>
<evidence type="ECO:0000256" key="1">
    <source>
        <dbReference type="SAM" id="Coils"/>
    </source>
</evidence>
<keyword evidence="2" id="KW-0732">Signal</keyword>
<feature type="signal peptide" evidence="2">
    <location>
        <begin position="1"/>
        <end position="26"/>
    </location>
</feature>
<dbReference type="EMBL" id="CAJVCE010000036">
    <property type="protein sequence ID" value="CAG7657587.1"/>
    <property type="molecule type" value="Genomic_DNA"/>
</dbReference>
<name>A0ABM8VTD5_9BACL</name>
<dbReference type="Pfam" id="PF02368">
    <property type="entry name" value="Big_2"/>
    <property type="match status" value="1"/>
</dbReference>
<evidence type="ECO:0000259" key="3">
    <source>
        <dbReference type="SMART" id="SM00635"/>
    </source>
</evidence>
<keyword evidence="5" id="KW-1185">Reference proteome</keyword>
<comment type="caution">
    <text evidence="4">The sequence shown here is derived from an EMBL/GenBank/DDBJ whole genome shotgun (WGS) entry which is preliminary data.</text>
</comment>
<evidence type="ECO:0000313" key="4">
    <source>
        <dbReference type="EMBL" id="CAG7657587.1"/>
    </source>
</evidence>
<dbReference type="InterPro" id="IPR003343">
    <property type="entry name" value="Big_2"/>
</dbReference>
<dbReference type="Pfam" id="PF25275">
    <property type="entry name" value="Golvesin_C"/>
    <property type="match status" value="3"/>
</dbReference>
<feature type="coiled-coil region" evidence="1">
    <location>
        <begin position="1699"/>
        <end position="1733"/>
    </location>
</feature>
<organism evidence="4 5">
    <name type="scientific">Paenibacillus allorhizosphaerae</name>
    <dbReference type="NCBI Taxonomy" id="2849866"/>
    <lineage>
        <taxon>Bacteria</taxon>
        <taxon>Bacillati</taxon>
        <taxon>Bacillota</taxon>
        <taxon>Bacilli</taxon>
        <taxon>Bacillales</taxon>
        <taxon>Paenibacillaceae</taxon>
        <taxon>Paenibacillus</taxon>
    </lineage>
</organism>
<dbReference type="InterPro" id="IPR033803">
    <property type="entry name" value="CBD-like_Golvesin-Xly"/>
</dbReference>
<dbReference type="RefSeq" id="WP_218102946.1">
    <property type="nucleotide sequence ID" value="NZ_CAJVCE010000036.1"/>
</dbReference>
<dbReference type="SMART" id="SM00635">
    <property type="entry name" value="BID_2"/>
    <property type="match status" value="1"/>
</dbReference>
<feature type="domain" description="BIG2" evidence="3">
    <location>
        <begin position="1507"/>
        <end position="1586"/>
    </location>
</feature>
<protein>
    <recommendedName>
        <fullName evidence="3">BIG2 domain-containing protein</fullName>
    </recommendedName>
</protein>
<evidence type="ECO:0000313" key="5">
    <source>
        <dbReference type="Proteomes" id="UP000730618"/>
    </source>
</evidence>
<evidence type="ECO:0000256" key="2">
    <source>
        <dbReference type="SAM" id="SignalP"/>
    </source>
</evidence>
<proteinExistence type="predicted"/>
<feature type="chain" id="PRO_5046333770" description="BIG2 domain-containing protein" evidence="2">
    <location>
        <begin position="27"/>
        <end position="1758"/>
    </location>
</feature>
<sequence length="1758" mass="192773">MRIIAKLLLFVFVCMEVLFSSGPAGISTAYAGLWEPAGANRIATAQSISGCQPCSIVIDYGDPGYSDAGSWSTSTTVKGVNGSTTRFTTIGGSSITWNPNLAEGSATVSFYKVKWPDKADPRVKIDIVHNGKTDTRYLDLTPAAEGWIELGTFDFSGVGAEYVSLTRITASSSNIITRADAVKFEGDISQKEAQQGPLRSRTLPNLRYTEKGAIQNDRYKAVFYEAVWDGGKTIVRDLFFNDHGSWVPAHSSAERLEEQWVVFDGDAGKRTNYYETMNYRWITFDRVDFPDSQTAVLTDSSHVSDYDFRVSWSMAGSRPDLSYDFTPRRDGNYVIGYQSFTAEKTAAVNEVLSGFRSHAKMVGTVESTGLWELTAPMSLVEKNDGADAAYTYGVFLPSDELPLVFEPAGGAAGQRLGMSLVNNEGDVQPILYAPQLGSASKMTAGSSYRFHFGLIAQRSGLYDTYRDILRSEYQYAAYRQNAAGQSLTDAMFHMIDLIQMEPQGDDSVDYVPSPSGWWNRAKGFIDIENEDAVRTTTSGVLLGAYYLTGDSKLYDTRALPSIQYGVSRNNVGWSPKQKPVYGSESSWKMASAPFDSSTVSAVYQMTGGTAAGISALGQEEYRFRNPEQSDRGPIIQPLMMYRMTGDRAYLQEAKAAADRYLAEKIDIPETRSPDRTDFLYNYGKLWMELLELYEETREPAYLNAAYKEAKRYATMFTARPVPDGTVTVPQPQTYPYLESFHWPESYRYGYPRTKLPEDAAGGIQADSWLVSPNGLTFEAGSTSSAYRMNAQEAPFMLRLAMYTGDQLLEDIAHNAVIGRYGSYPGYYYRGFAVSQLEADFPLLGPSKATSIYYHHIPGQLGQTMDYLITEQTLKSNGNISFPSVFETDFLWFKYHLYGHKPGTFYGHSGVWLWMPKGIIETGNPQLNWITAESGDRFYIGLANESADPQQTELKLNPHIIGFDPAKTYPVTVIRDNGAPEQTVMKGGKIGVTVSGKGITAVIIEGLDIRVPLHKARTGTDTSGASYFFDTYSPIDAVKGMLLVRPDETGYDAYVQAKTTQAATLHYSLDGGKTYTADPDTIYPMEWSIKVNDLSRTFTYYMESGGKKTRARTLYLPDRVTVPPDQPAWQPGPSIVVDNADAETEGIWVGDTSADHYYYDNYVYAKTTTGTATSKIRFRPELPESVTYSVYYKLPQGIADAATNALFTVNYNGGSQSFTVNERTADGSWVFLGVFPFASGRSGYVELTNKANGTRVAADAVMWVSERVKPQWESAVLTSDRDALETTQTAQLKAIGYMDTGLPGNLGNASVQYQLDRPDMAAVDGNGRLTLLRTDGVTGSIQVWATVTVDGSTITTSPISISIKELTVIVDSSLPGAYSEQGRWIQSNLTGYSKNVKSRYTTEPGASASWMAQLPAGRYSVSFYKIVNIPGADTQVKVEVKHQSVTEVTYIDASSGTSGWIHLGTFDFAGDGTEYVKMTRVTSAASSTDIIYTRADAVKYERISDYRPASAVTVSPGSPFVKPGQQVKLSAQVTPVDATYGGILWSSSNTRIAAVDASGLVTALAEGAADVKASIVSGTVSGNAHITVDGTPPEIGFDGPLRIPLTEPWQGIVSVTDPLSGVAATEIRLDGRVIDRVYAPELSLSIGSHLLTVTAEDRAGNAIKRTFTLQVVMDADHLDDALLFGLRTGSIRNEGIYSSLLTQAERLQKEERKSKAFEQELDVLRQKIDAQRGKALDADYAAHLLDILRYLRESGGTSS</sequence>
<dbReference type="Proteomes" id="UP000730618">
    <property type="component" value="Unassembled WGS sequence"/>
</dbReference>